<dbReference type="PRINTS" id="PR00775">
    <property type="entry name" value="HEATSHOCK90"/>
</dbReference>
<feature type="binding site" evidence="11">
    <location>
        <position position="167"/>
    </location>
    <ligand>
        <name>ATP</name>
        <dbReference type="ChEBI" id="CHEBI:30616"/>
    </ligand>
</feature>
<keyword evidence="3 11" id="KW-0547">Nucleotide-binding</keyword>
<dbReference type="SUPFAM" id="SSF110942">
    <property type="entry name" value="HSP90 C-terminal domain"/>
    <property type="match status" value="1"/>
</dbReference>
<dbReference type="InterPro" id="IPR037196">
    <property type="entry name" value="HSP90_C"/>
</dbReference>
<dbReference type="PIRSF" id="PIRSF002583">
    <property type="entry name" value="Hsp90"/>
    <property type="match status" value="1"/>
</dbReference>
<dbReference type="Gene3D" id="3.30.230.80">
    <property type="match status" value="1"/>
</dbReference>
<evidence type="ECO:0000256" key="5">
    <source>
        <dbReference type="ARBA" id="ARBA00023016"/>
    </source>
</evidence>
<evidence type="ECO:0000256" key="4">
    <source>
        <dbReference type="ARBA" id="ARBA00022840"/>
    </source>
</evidence>
<evidence type="ECO:0000256" key="11">
    <source>
        <dbReference type="PIRSR" id="PIRSR002583-1"/>
    </source>
</evidence>
<evidence type="ECO:0000256" key="6">
    <source>
        <dbReference type="ARBA" id="ARBA00023186"/>
    </source>
</evidence>
<feature type="binding site" evidence="11">
    <location>
        <position position="76"/>
    </location>
    <ligand>
        <name>ATP</name>
        <dbReference type="ChEBI" id="CHEBI:30616"/>
    </ligand>
</feature>
<evidence type="ECO:0000256" key="3">
    <source>
        <dbReference type="ARBA" id="ARBA00022741"/>
    </source>
</evidence>
<dbReference type="FunFam" id="3.30.230.80:FF:000008">
    <property type="entry name" value="Molecular chaperone HtpG"/>
    <property type="match status" value="1"/>
</dbReference>
<dbReference type="SUPFAM" id="SSF55874">
    <property type="entry name" value="ATPase domain of HSP90 chaperone/DNA topoisomerase II/histidine kinase"/>
    <property type="match status" value="1"/>
</dbReference>
<name>A0AB33KTI5_9FLAO</name>
<evidence type="ECO:0000313" key="12">
    <source>
        <dbReference type="EMBL" id="BFP67510.1"/>
    </source>
</evidence>
<dbReference type="Pfam" id="PF00183">
    <property type="entry name" value="HSP90"/>
    <property type="match status" value="1"/>
</dbReference>
<feature type="binding site" evidence="11">
    <location>
        <position position="35"/>
    </location>
    <ligand>
        <name>ATP</name>
        <dbReference type="ChEBI" id="CHEBI:30616"/>
    </ligand>
</feature>
<dbReference type="InterPro" id="IPR036890">
    <property type="entry name" value="HATPase_C_sf"/>
</dbReference>
<keyword evidence="2" id="KW-0963">Cytoplasm</keyword>
<dbReference type="InterPro" id="IPR020568">
    <property type="entry name" value="Ribosomal_Su5_D2-typ_SF"/>
</dbReference>
<feature type="binding site" evidence="11">
    <location>
        <position position="31"/>
    </location>
    <ligand>
        <name>ATP</name>
        <dbReference type="ChEBI" id="CHEBI:30616"/>
    </ligand>
</feature>
<feature type="binding site" evidence="11">
    <location>
        <position position="346"/>
    </location>
    <ligand>
        <name>ATP</name>
        <dbReference type="ChEBI" id="CHEBI:30616"/>
    </ligand>
</feature>
<organism evidence="12">
    <name type="scientific">Tenacibaculum sp. Pbs-1</name>
    <dbReference type="NCBI Taxonomy" id="3238748"/>
    <lineage>
        <taxon>Bacteria</taxon>
        <taxon>Pseudomonadati</taxon>
        <taxon>Bacteroidota</taxon>
        <taxon>Flavobacteriia</taxon>
        <taxon>Flavobacteriales</taxon>
        <taxon>Flavobacteriaceae</taxon>
        <taxon>Tenacibaculum</taxon>
    </lineage>
</organism>
<dbReference type="CDD" id="cd16927">
    <property type="entry name" value="HATPase_Hsp90-like"/>
    <property type="match status" value="1"/>
</dbReference>
<proteinExistence type="inferred from homology"/>
<evidence type="ECO:0000256" key="2">
    <source>
        <dbReference type="ARBA" id="ARBA00022490"/>
    </source>
</evidence>
<dbReference type="GO" id="GO:0051082">
    <property type="term" value="F:unfolded protein binding"/>
    <property type="evidence" value="ECO:0007669"/>
    <property type="project" value="InterPro"/>
</dbReference>
<dbReference type="PROSITE" id="PS00298">
    <property type="entry name" value="HSP90"/>
    <property type="match status" value="1"/>
</dbReference>
<dbReference type="Gene3D" id="3.30.565.10">
    <property type="entry name" value="Histidine kinase-like ATPase, C-terminal domain"/>
    <property type="match status" value="1"/>
</dbReference>
<evidence type="ECO:0000256" key="8">
    <source>
        <dbReference type="ARBA" id="ARBA00070675"/>
    </source>
</evidence>
<dbReference type="GO" id="GO:0016887">
    <property type="term" value="F:ATP hydrolysis activity"/>
    <property type="evidence" value="ECO:0007669"/>
    <property type="project" value="InterPro"/>
</dbReference>
<evidence type="ECO:0000256" key="9">
    <source>
        <dbReference type="ARBA" id="ARBA00079544"/>
    </source>
</evidence>
<dbReference type="PANTHER" id="PTHR11528">
    <property type="entry name" value="HEAT SHOCK PROTEIN 90 FAMILY MEMBER"/>
    <property type="match status" value="1"/>
</dbReference>
<dbReference type="FunFam" id="3.30.565.10:FF:000076">
    <property type="entry name" value="Molecular chaperone HtpG"/>
    <property type="match status" value="1"/>
</dbReference>
<evidence type="ECO:0000256" key="7">
    <source>
        <dbReference type="ARBA" id="ARBA00067988"/>
    </source>
</evidence>
<dbReference type="NCBIfam" id="NF003555">
    <property type="entry name" value="PRK05218.1"/>
    <property type="match status" value="1"/>
</dbReference>
<gene>
    <name evidence="12" type="primary">htpG</name>
    <name evidence="12" type="ORF">Pbs1_08530</name>
</gene>
<dbReference type="InterPro" id="IPR020575">
    <property type="entry name" value="Hsp90_N"/>
</dbReference>
<feature type="binding site" evidence="11">
    <location>
        <position position="81"/>
    </location>
    <ligand>
        <name>ATP</name>
        <dbReference type="ChEBI" id="CHEBI:30616"/>
    </ligand>
</feature>
<comment type="similarity">
    <text evidence="1">Belongs to the heat shock protein 90 family.</text>
</comment>
<dbReference type="Gene3D" id="1.20.120.790">
    <property type="entry name" value="Heat shock protein 90, C-terminal domain"/>
    <property type="match status" value="1"/>
</dbReference>
<dbReference type="AlphaFoldDB" id="A0AB33KTI5"/>
<dbReference type="Gene3D" id="3.40.50.11260">
    <property type="match status" value="1"/>
</dbReference>
<dbReference type="Pfam" id="PF13589">
    <property type="entry name" value="HATPase_c_3"/>
    <property type="match status" value="1"/>
</dbReference>
<dbReference type="GO" id="GO:0005524">
    <property type="term" value="F:ATP binding"/>
    <property type="evidence" value="ECO:0007669"/>
    <property type="project" value="UniProtKB-KW"/>
</dbReference>
<keyword evidence="4 11" id="KW-0067">ATP-binding</keyword>
<accession>A0AB33KTI5</accession>
<reference evidence="12" key="1">
    <citation type="submission" date="2024-08" db="EMBL/GenBank/DDBJ databases">
        <title>Whole genome sequence of Tenacibaculum sp. strain pbs-1 associated with black-spot shell disease in Akoya pearl oysters.</title>
        <authorList>
            <person name="Sakatoku A."/>
            <person name="Suzuki T."/>
            <person name="Hatano K."/>
            <person name="Seki M."/>
            <person name="Tanaka D."/>
            <person name="Nakamura S."/>
            <person name="Suzuki N."/>
            <person name="Isshiki T."/>
        </authorList>
    </citation>
    <scope>NUCLEOTIDE SEQUENCE</scope>
    <source>
        <strain evidence="12">Pbs-1</strain>
    </source>
</reference>
<evidence type="ECO:0000256" key="10">
    <source>
        <dbReference type="ARBA" id="ARBA00080411"/>
    </source>
</evidence>
<protein>
    <recommendedName>
        <fullName evidence="8">Chaperone protein HtpG</fullName>
    </recommendedName>
    <alternativeName>
        <fullName evidence="7">Chaperone protein htpG</fullName>
    </alternativeName>
    <alternativeName>
        <fullName evidence="9 10">Heat shock protein HtpG</fullName>
    </alternativeName>
</protein>
<keyword evidence="5" id="KW-0346">Stress response</keyword>
<dbReference type="InterPro" id="IPR019805">
    <property type="entry name" value="Heat_shock_protein_90_CS"/>
</dbReference>
<evidence type="ECO:0000256" key="1">
    <source>
        <dbReference type="ARBA" id="ARBA00008239"/>
    </source>
</evidence>
<sequence>MSKGNINVSVENIFPLIKKFLYSDHEIFLRELISNGTDATTKLKHLISIGEAKTELGDAKIEISIDKDAKTLTIKDQGIGMTMDEVEKYINQIAFSGAEEFLEKYKDDKNETGVIGHFGLGFYSAFMVADKVEIFTKSFKDEPAAHWTCDGSPEYTLVEHDKSDRGTEIVLHIAEDSTEFLEEGKIRGLLTKYNRFNQVPIKFGTKKINDPDFTPKTTKDEDGKEVTEPHKQIEVDDIINNTEPAWTKKPADLEDEDYKNFYRELYPMQFEESLFHIHLNVDYPFNLTGILYFPKLTQNLDMQKDKIQLYQNQVFVTDNVEGIVPDFLQMLKGVIDSPDIPLNVSRSYLQADGAVKKISGYITKKVADKLSSLFKNNREDFEQKWNDIKVIIEYGMLSEEKFFSKAKKFALYPTVDDKFFTFDELVEKTKDAQTDKDGNHIVLYAANKDAQHSYIEDAKAKGYEVLLLDSPIVSHLMQKLEMESGDAKVQFKRVDADHIDNLIKKDDTVISKLSDEEKEQLKPVIEGAVNNTSYTVQLEAMDSSASPFIITVPEFMRRMKEMSATGGGGMMGMGNMPEMYNLVVNTNHELVSEILNADEDKQKQLVTQAFDLAKLSQNLLHGEELTNFIKRSYELIK</sequence>
<dbReference type="InterPro" id="IPR001404">
    <property type="entry name" value="Hsp90_fam"/>
</dbReference>
<keyword evidence="6" id="KW-0143">Chaperone</keyword>
<dbReference type="GO" id="GO:0140662">
    <property type="term" value="F:ATP-dependent protein folding chaperone"/>
    <property type="evidence" value="ECO:0007669"/>
    <property type="project" value="InterPro"/>
</dbReference>
<feature type="binding site" evidence="11">
    <location>
        <begin position="96"/>
        <end position="97"/>
    </location>
    <ligand>
        <name>ATP</name>
        <dbReference type="ChEBI" id="CHEBI:30616"/>
    </ligand>
</feature>
<dbReference type="EMBL" id="AP035888">
    <property type="protein sequence ID" value="BFP67510.1"/>
    <property type="molecule type" value="Genomic_DNA"/>
</dbReference>
<dbReference type="SUPFAM" id="SSF54211">
    <property type="entry name" value="Ribosomal protein S5 domain 2-like"/>
    <property type="match status" value="1"/>
</dbReference>